<name>A0ABS4UBG3_9ACTN</name>
<sequence length="322" mass="33075">MRELLLSTTILASFLGGVVALLAPCCVSVMLPAYFASTFQRRTRIVGMTLVFATGVGTVIIPIALGASLLSRLISGQHALVFSLGGVAMVAFGAAMLVGWKFSLPMIGMRGGSGGGVVSVYSLGLFSGLASSCCAPVLAGVVAVSGAASSFGAALAIGVAYVFGMVAPLSVLALVWDRRDWGTGRLTTRTVRIGIGRWHRAVPLGSVLSGAVLVAMGLLTIALAIRGPSMGSGWQLRLTAWLDHLSHALQNGLAWLPGWFSALLVFGALAGVAWFAVRQRKASRQAEAVQPVAEGSPSDPGDCCAPAATTPSTVPTNQEAPR</sequence>
<feature type="transmembrane region" description="Helical" evidence="2">
    <location>
        <begin position="79"/>
        <end position="100"/>
    </location>
</feature>
<feature type="transmembrane region" description="Helical" evidence="2">
    <location>
        <begin position="45"/>
        <end position="67"/>
    </location>
</feature>
<evidence type="ECO:0000313" key="3">
    <source>
        <dbReference type="EMBL" id="MBP2348979.1"/>
    </source>
</evidence>
<dbReference type="RefSeq" id="WP_209692218.1">
    <property type="nucleotide sequence ID" value="NZ_BAAAVU010000028.1"/>
</dbReference>
<feature type="transmembrane region" description="Helical" evidence="2">
    <location>
        <begin position="120"/>
        <end position="145"/>
    </location>
</feature>
<organism evidence="3 4">
    <name type="scientific">Kribbella aluminosa</name>
    <dbReference type="NCBI Taxonomy" id="416017"/>
    <lineage>
        <taxon>Bacteria</taxon>
        <taxon>Bacillati</taxon>
        <taxon>Actinomycetota</taxon>
        <taxon>Actinomycetes</taxon>
        <taxon>Propionibacteriales</taxon>
        <taxon>Kribbellaceae</taxon>
        <taxon>Kribbella</taxon>
    </lineage>
</organism>
<feature type="compositionally biased region" description="Low complexity" evidence="1">
    <location>
        <begin position="305"/>
        <end position="316"/>
    </location>
</feature>
<protein>
    <submittedName>
        <fullName evidence="3">Cytochrome c biogenesis protein CcdA</fullName>
    </submittedName>
</protein>
<comment type="caution">
    <text evidence="3">The sequence shown here is derived from an EMBL/GenBank/DDBJ whole genome shotgun (WGS) entry which is preliminary data.</text>
</comment>
<feature type="transmembrane region" description="Helical" evidence="2">
    <location>
        <begin position="201"/>
        <end position="225"/>
    </location>
</feature>
<dbReference type="Proteomes" id="UP000755585">
    <property type="component" value="Unassembled WGS sequence"/>
</dbReference>
<keyword evidence="4" id="KW-1185">Reference proteome</keyword>
<reference evidence="3 4" key="1">
    <citation type="submission" date="2021-03" db="EMBL/GenBank/DDBJ databases">
        <title>Sequencing the genomes of 1000 actinobacteria strains.</title>
        <authorList>
            <person name="Klenk H.-P."/>
        </authorList>
    </citation>
    <scope>NUCLEOTIDE SEQUENCE [LARGE SCALE GENOMIC DNA]</scope>
    <source>
        <strain evidence="3 4">DSM 18824</strain>
    </source>
</reference>
<feature type="transmembrane region" description="Helical" evidence="2">
    <location>
        <begin position="151"/>
        <end position="176"/>
    </location>
</feature>
<gene>
    <name evidence="3" type="ORF">JOF29_000062</name>
</gene>
<evidence type="ECO:0000256" key="1">
    <source>
        <dbReference type="SAM" id="MobiDB-lite"/>
    </source>
</evidence>
<keyword evidence="2" id="KW-0472">Membrane</keyword>
<evidence type="ECO:0000313" key="4">
    <source>
        <dbReference type="Proteomes" id="UP000755585"/>
    </source>
</evidence>
<feature type="transmembrane region" description="Helical" evidence="2">
    <location>
        <begin position="12"/>
        <end position="33"/>
    </location>
</feature>
<accession>A0ABS4UBG3</accession>
<keyword evidence="2" id="KW-0812">Transmembrane</keyword>
<dbReference type="InterPro" id="IPR051790">
    <property type="entry name" value="Cytochrome_c-biogenesis_DsbD"/>
</dbReference>
<dbReference type="EMBL" id="JAGINT010000001">
    <property type="protein sequence ID" value="MBP2348979.1"/>
    <property type="molecule type" value="Genomic_DNA"/>
</dbReference>
<keyword evidence="2" id="KW-1133">Transmembrane helix</keyword>
<evidence type="ECO:0000256" key="2">
    <source>
        <dbReference type="SAM" id="Phobius"/>
    </source>
</evidence>
<dbReference type="PANTHER" id="PTHR31272">
    <property type="entry name" value="CYTOCHROME C-TYPE BIOGENESIS PROTEIN HI_1454-RELATED"/>
    <property type="match status" value="1"/>
</dbReference>
<feature type="transmembrane region" description="Helical" evidence="2">
    <location>
        <begin position="259"/>
        <end position="277"/>
    </location>
</feature>
<feature type="region of interest" description="Disordered" evidence="1">
    <location>
        <begin position="286"/>
        <end position="322"/>
    </location>
</feature>
<dbReference type="PANTHER" id="PTHR31272:SF4">
    <property type="entry name" value="CYTOCHROME C-TYPE BIOGENESIS PROTEIN HI_1454-RELATED"/>
    <property type="match status" value="1"/>
</dbReference>
<proteinExistence type="predicted"/>